<organism evidence="3 4">
    <name type="scientific">Candidatus Woesebacteria bacterium RIFCSPLOWO2_01_FULL_44_14</name>
    <dbReference type="NCBI Taxonomy" id="1802525"/>
    <lineage>
        <taxon>Bacteria</taxon>
        <taxon>Candidatus Woeseibacteriota</taxon>
    </lineage>
</organism>
<evidence type="ECO:0000313" key="3">
    <source>
        <dbReference type="EMBL" id="OGM69669.1"/>
    </source>
</evidence>
<dbReference type="InterPro" id="IPR011060">
    <property type="entry name" value="RibuloseP-bd_barrel"/>
</dbReference>
<dbReference type="PANTHER" id="PTHR11749">
    <property type="entry name" value="RIBULOSE-5-PHOSPHATE-3-EPIMERASE"/>
    <property type="match status" value="1"/>
</dbReference>
<dbReference type="Gene3D" id="3.20.20.70">
    <property type="entry name" value="Aldolase class I"/>
    <property type="match status" value="1"/>
</dbReference>
<dbReference type="GO" id="GO:0005975">
    <property type="term" value="P:carbohydrate metabolic process"/>
    <property type="evidence" value="ECO:0007669"/>
    <property type="project" value="InterPro"/>
</dbReference>
<comment type="caution">
    <text evidence="3">The sequence shown here is derived from an EMBL/GenBank/DDBJ whole genome shotgun (WGS) entry which is preliminary data.</text>
</comment>
<dbReference type="InterPro" id="IPR000056">
    <property type="entry name" value="Ribul_P_3_epim-like"/>
</dbReference>
<protein>
    <recommendedName>
        <fullName evidence="5">Ribulose-phosphate 3-epimerase</fullName>
    </recommendedName>
</protein>
<dbReference type="EMBL" id="MGHL01000010">
    <property type="protein sequence ID" value="OGM69669.1"/>
    <property type="molecule type" value="Genomic_DNA"/>
</dbReference>
<reference evidence="3 4" key="1">
    <citation type="journal article" date="2016" name="Nat. Commun.">
        <title>Thousands of microbial genomes shed light on interconnected biogeochemical processes in an aquifer system.</title>
        <authorList>
            <person name="Anantharaman K."/>
            <person name="Brown C.T."/>
            <person name="Hug L.A."/>
            <person name="Sharon I."/>
            <person name="Castelle C.J."/>
            <person name="Probst A.J."/>
            <person name="Thomas B.C."/>
            <person name="Singh A."/>
            <person name="Wilkins M.J."/>
            <person name="Karaoz U."/>
            <person name="Brodie E.L."/>
            <person name="Williams K.H."/>
            <person name="Hubbard S.S."/>
            <person name="Banfield J.F."/>
        </authorList>
    </citation>
    <scope>NUCLEOTIDE SEQUENCE [LARGE SCALE GENOMIC DNA]</scope>
</reference>
<dbReference type="AlphaFoldDB" id="A0A1F8C1G8"/>
<keyword evidence="1" id="KW-0479">Metal-binding</keyword>
<gene>
    <name evidence="3" type="ORF">A2975_00980</name>
</gene>
<evidence type="ECO:0000256" key="1">
    <source>
        <dbReference type="ARBA" id="ARBA00022723"/>
    </source>
</evidence>
<evidence type="ECO:0008006" key="5">
    <source>
        <dbReference type="Google" id="ProtNLM"/>
    </source>
</evidence>
<sequence>MVDVIPSILTADPVEAQEMLLRAEKAAKRISIDIADGEFAANKTIDPTVFAQISVSADLDFQLMVKEPVNWIKKCVDSGADRVVGHVEMMNDQDEFVGELNNLGVASGLALDIDTPVEEIVPGLLGFISVIYLMSYPAGVGGQPFDSRVLDKVRELKKARENGERNYRIHVDGGINEKTVVKVAKAGADEVSVGRSLFAGDMLEKINKLKEAAKNG</sequence>
<dbReference type="GO" id="GO:0046872">
    <property type="term" value="F:metal ion binding"/>
    <property type="evidence" value="ECO:0007669"/>
    <property type="project" value="UniProtKB-KW"/>
</dbReference>
<dbReference type="Proteomes" id="UP000178429">
    <property type="component" value="Unassembled WGS sequence"/>
</dbReference>
<keyword evidence="2" id="KW-0413">Isomerase</keyword>
<name>A0A1F8C1G8_9BACT</name>
<accession>A0A1F8C1G8</accession>
<evidence type="ECO:0000313" key="4">
    <source>
        <dbReference type="Proteomes" id="UP000178429"/>
    </source>
</evidence>
<dbReference type="GO" id="GO:0016857">
    <property type="term" value="F:racemase and epimerase activity, acting on carbohydrates and derivatives"/>
    <property type="evidence" value="ECO:0007669"/>
    <property type="project" value="InterPro"/>
</dbReference>
<proteinExistence type="predicted"/>
<dbReference type="STRING" id="1802525.A2975_00980"/>
<dbReference type="Pfam" id="PF00834">
    <property type="entry name" value="Ribul_P_3_epim"/>
    <property type="match status" value="1"/>
</dbReference>
<dbReference type="InterPro" id="IPR013785">
    <property type="entry name" value="Aldolase_TIM"/>
</dbReference>
<dbReference type="SUPFAM" id="SSF51366">
    <property type="entry name" value="Ribulose-phoshate binding barrel"/>
    <property type="match status" value="1"/>
</dbReference>
<evidence type="ECO:0000256" key="2">
    <source>
        <dbReference type="ARBA" id="ARBA00023235"/>
    </source>
</evidence>